<accession>A0A6L5YSI0</accession>
<reference evidence="6 7" key="1">
    <citation type="submission" date="2019-08" db="EMBL/GenBank/DDBJ databases">
        <title>In-depth cultivation of the pig gut microbiome towards novel bacterial diversity and tailored functional studies.</title>
        <authorList>
            <person name="Wylensek D."/>
            <person name="Hitch T.C.A."/>
            <person name="Clavel T."/>
        </authorList>
    </citation>
    <scope>NUCLEOTIDE SEQUENCE [LARGE SCALE GENOMIC DNA]</scope>
    <source>
        <strain evidence="6 7">MUC/MUC-530-WT-4D</strain>
    </source>
</reference>
<evidence type="ECO:0000313" key="6">
    <source>
        <dbReference type="EMBL" id="MST74886.1"/>
    </source>
</evidence>
<dbReference type="InterPro" id="IPR003825">
    <property type="entry name" value="Colicin-V_CvpA"/>
</dbReference>
<feature type="transmembrane region" description="Helical" evidence="5">
    <location>
        <begin position="29"/>
        <end position="48"/>
    </location>
</feature>
<keyword evidence="3 5" id="KW-1133">Transmembrane helix</keyword>
<gene>
    <name evidence="6" type="ORF">FYJ75_07555</name>
</gene>
<dbReference type="RefSeq" id="WP_154429855.1">
    <property type="nucleotide sequence ID" value="NZ_VUNI01000011.1"/>
</dbReference>
<name>A0A6L5YSI0_9FIRM</name>
<dbReference type="GO" id="GO:0016020">
    <property type="term" value="C:membrane"/>
    <property type="evidence" value="ECO:0007669"/>
    <property type="project" value="UniProtKB-SubCell"/>
</dbReference>
<dbReference type="EMBL" id="VUNI01000011">
    <property type="protein sequence ID" value="MST74886.1"/>
    <property type="molecule type" value="Genomic_DNA"/>
</dbReference>
<evidence type="ECO:0000256" key="2">
    <source>
        <dbReference type="ARBA" id="ARBA00022692"/>
    </source>
</evidence>
<evidence type="ECO:0000256" key="5">
    <source>
        <dbReference type="SAM" id="Phobius"/>
    </source>
</evidence>
<keyword evidence="4 5" id="KW-0472">Membrane</keyword>
<proteinExistence type="predicted"/>
<feature type="transmembrane region" description="Helical" evidence="5">
    <location>
        <begin position="181"/>
        <end position="204"/>
    </location>
</feature>
<evidence type="ECO:0000313" key="7">
    <source>
        <dbReference type="Proteomes" id="UP000474024"/>
    </source>
</evidence>
<comment type="caution">
    <text evidence="6">The sequence shown here is derived from an EMBL/GenBank/DDBJ whole genome shotgun (WGS) entry which is preliminary data.</text>
</comment>
<dbReference type="Proteomes" id="UP000474024">
    <property type="component" value="Unassembled WGS sequence"/>
</dbReference>
<protein>
    <submittedName>
        <fullName evidence="6">CvpA family protein</fullName>
    </submittedName>
</protein>
<comment type="subcellular location">
    <subcellularLocation>
        <location evidence="1">Membrane</location>
        <topology evidence="1">Multi-pass membrane protein</topology>
    </subcellularLocation>
</comment>
<evidence type="ECO:0000256" key="3">
    <source>
        <dbReference type="ARBA" id="ARBA00022989"/>
    </source>
</evidence>
<sequence>MNWLLIAVIGFIAFHIVSGYSKGFLRTIYYLVQWVLVLAFVTWATPYVTNVLMQNEAIESSVEKGCNEWLTNTIKDQTNSDTSVDATNTQPQAAEEWLAGLGIKFPEPVSKQLLNTNQLADQVLDQTGAYTLIAHNMAVLVIKGIAYILVLIASGIIFRFIGRTLKIVDYIPILNGVNKFLGLGAGVLKGVIGVWIFMTVVAFLSTTEFGSYMTGYIYEAPVLTWLYENNFILNTIMNFV</sequence>
<keyword evidence="2 5" id="KW-0812">Transmembrane</keyword>
<dbReference type="Pfam" id="PF02674">
    <property type="entry name" value="Colicin_V"/>
    <property type="match status" value="1"/>
</dbReference>
<keyword evidence="7" id="KW-1185">Reference proteome</keyword>
<evidence type="ECO:0000256" key="1">
    <source>
        <dbReference type="ARBA" id="ARBA00004141"/>
    </source>
</evidence>
<organism evidence="6 7">
    <name type="scientific">Roseburia porci</name>
    <dbReference type="NCBI Taxonomy" id="2605790"/>
    <lineage>
        <taxon>Bacteria</taxon>
        <taxon>Bacillati</taxon>
        <taxon>Bacillota</taxon>
        <taxon>Clostridia</taxon>
        <taxon>Lachnospirales</taxon>
        <taxon>Lachnospiraceae</taxon>
        <taxon>Roseburia</taxon>
    </lineage>
</organism>
<evidence type="ECO:0000256" key="4">
    <source>
        <dbReference type="ARBA" id="ARBA00023136"/>
    </source>
</evidence>
<feature type="transmembrane region" description="Helical" evidence="5">
    <location>
        <begin position="140"/>
        <end position="161"/>
    </location>
</feature>
<dbReference type="AlphaFoldDB" id="A0A6L5YSI0"/>
<dbReference type="GO" id="GO:0009403">
    <property type="term" value="P:toxin biosynthetic process"/>
    <property type="evidence" value="ECO:0007669"/>
    <property type="project" value="InterPro"/>
</dbReference>